<dbReference type="SUPFAM" id="SSF51735">
    <property type="entry name" value="NAD(P)-binding Rossmann-fold domains"/>
    <property type="match status" value="1"/>
</dbReference>
<evidence type="ECO:0000256" key="1">
    <source>
        <dbReference type="ARBA" id="ARBA00001911"/>
    </source>
</evidence>
<dbReference type="FunFam" id="3.40.50.720:FF:000304">
    <property type="entry name" value="UDP-glucose 4,6-dehydratase"/>
    <property type="match status" value="1"/>
</dbReference>
<comment type="cofactor">
    <cofactor evidence="1">
        <name>NAD(+)</name>
        <dbReference type="ChEBI" id="CHEBI:57540"/>
    </cofactor>
</comment>
<keyword evidence="3" id="KW-0456">Lyase</keyword>
<dbReference type="EMBL" id="SWFS01000112">
    <property type="protein sequence ID" value="KAA8916290.1"/>
    <property type="molecule type" value="Genomic_DNA"/>
</dbReference>
<dbReference type="InterPro" id="IPR005888">
    <property type="entry name" value="dTDP_Gluc_deHydtase"/>
</dbReference>
<dbReference type="InterPro" id="IPR036291">
    <property type="entry name" value="NAD(P)-bd_dom_sf"/>
</dbReference>
<proteinExistence type="predicted"/>
<keyword evidence="2" id="KW-0520">NAD</keyword>
<comment type="caution">
    <text evidence="5">The sequence shown here is derived from an EMBL/GenBank/DDBJ whole genome shotgun (WGS) entry which is preliminary data.</text>
</comment>
<dbReference type="CDD" id="cd05246">
    <property type="entry name" value="dTDP_GD_SDR_e"/>
    <property type="match status" value="1"/>
</dbReference>
<dbReference type="PANTHER" id="PTHR43000">
    <property type="entry name" value="DTDP-D-GLUCOSE 4,6-DEHYDRATASE-RELATED"/>
    <property type="match status" value="1"/>
</dbReference>
<dbReference type="AlphaFoldDB" id="A0A642V854"/>
<evidence type="ECO:0000256" key="3">
    <source>
        <dbReference type="ARBA" id="ARBA00023239"/>
    </source>
</evidence>
<protein>
    <recommendedName>
        <fullName evidence="4">NAD(P)-binding domain-containing protein</fullName>
    </recommendedName>
</protein>
<dbReference type="InterPro" id="IPR016040">
    <property type="entry name" value="NAD(P)-bd_dom"/>
</dbReference>
<evidence type="ECO:0000259" key="4">
    <source>
        <dbReference type="Pfam" id="PF16363"/>
    </source>
</evidence>
<organism evidence="5 6">
    <name type="scientific">Trichomonascus ciferrii</name>
    <dbReference type="NCBI Taxonomy" id="44093"/>
    <lineage>
        <taxon>Eukaryota</taxon>
        <taxon>Fungi</taxon>
        <taxon>Dikarya</taxon>
        <taxon>Ascomycota</taxon>
        <taxon>Saccharomycotina</taxon>
        <taxon>Dipodascomycetes</taxon>
        <taxon>Dipodascales</taxon>
        <taxon>Trichomonascaceae</taxon>
        <taxon>Trichomonascus</taxon>
        <taxon>Trichomonascus ciferrii complex</taxon>
    </lineage>
</organism>
<dbReference type="Gene3D" id="3.40.50.720">
    <property type="entry name" value="NAD(P)-binding Rossmann-like Domain"/>
    <property type="match status" value="1"/>
</dbReference>
<name>A0A642V854_9ASCO</name>
<dbReference type="GO" id="GO:0008460">
    <property type="term" value="F:dTDP-glucose 4,6-dehydratase activity"/>
    <property type="evidence" value="ECO:0007669"/>
    <property type="project" value="InterPro"/>
</dbReference>
<dbReference type="Pfam" id="PF16363">
    <property type="entry name" value="GDP_Man_Dehyd"/>
    <property type="match status" value="1"/>
</dbReference>
<dbReference type="Gene3D" id="3.90.25.10">
    <property type="entry name" value="UDP-galactose 4-epimerase, domain 1"/>
    <property type="match status" value="1"/>
</dbReference>
<dbReference type="OrthoDB" id="331544at2759"/>
<evidence type="ECO:0000313" key="6">
    <source>
        <dbReference type="Proteomes" id="UP000761534"/>
    </source>
</evidence>
<sequence>MTSSILTGTTRFTTDANIKNILVTGGAGFIASWVVRHLVVNYPGYRVICLDKLGYCSALRNVDMLRDMPNFMFIRGDITKKDDVYKVFEEQQIDTVIHLAAESHVEHSFGNPYVFTHTNVMGTQVVLEACKDFKVRRVVHMSTDEVYGEVKNGEKDLLESSILVPTNPYSASKASSDMLISAYLKSFNVPCMVVRCNNVYGPHQFPEKVIPKFISLLSRGQKCVLHGDGMNTRRYLYASDAVDAIDTVLHKGEIGNIYNAGTHNELSNLDVCKHILQAFDLDPSDPEVMAKHVDFTRDRLFNDLRYAIDSQKISRLGWYPKVDFDYGLRITKDWYLHHGNNWWGDVDEFLVPFPETKFDI</sequence>
<gene>
    <name evidence="5" type="ORF">TRICI_001572</name>
</gene>
<keyword evidence="6" id="KW-1185">Reference proteome</keyword>
<dbReference type="GO" id="GO:0009225">
    <property type="term" value="P:nucleotide-sugar metabolic process"/>
    <property type="evidence" value="ECO:0007669"/>
    <property type="project" value="InterPro"/>
</dbReference>
<evidence type="ECO:0000256" key="2">
    <source>
        <dbReference type="ARBA" id="ARBA00023027"/>
    </source>
</evidence>
<evidence type="ECO:0000313" key="5">
    <source>
        <dbReference type="EMBL" id="KAA8916290.1"/>
    </source>
</evidence>
<feature type="domain" description="NAD(P)-binding" evidence="4">
    <location>
        <begin position="22"/>
        <end position="330"/>
    </location>
</feature>
<dbReference type="Proteomes" id="UP000761534">
    <property type="component" value="Unassembled WGS sequence"/>
</dbReference>
<reference evidence="5" key="1">
    <citation type="journal article" date="2019" name="G3 (Bethesda)">
        <title>Genome Assemblies of Two Rare Opportunistic Yeast Pathogens: Diutina rugosa (syn. Candida rugosa) and Trichomonascus ciferrii (syn. Candida ciferrii).</title>
        <authorList>
            <person name="Mixao V."/>
            <person name="Saus E."/>
            <person name="Hansen A.P."/>
            <person name="Lass-Florl C."/>
            <person name="Gabaldon T."/>
        </authorList>
    </citation>
    <scope>NUCLEOTIDE SEQUENCE</scope>
    <source>
        <strain evidence="5">CBS 4856</strain>
    </source>
</reference>
<accession>A0A642V854</accession>
<dbReference type="VEuPathDB" id="FungiDB:TRICI_001572"/>